<dbReference type="Pfam" id="PF08530">
    <property type="entry name" value="PepX_C"/>
    <property type="match status" value="1"/>
</dbReference>
<organism evidence="4 5">
    <name type="scientific">Colletotrichum melonis</name>
    <dbReference type="NCBI Taxonomy" id="1209925"/>
    <lineage>
        <taxon>Eukaryota</taxon>
        <taxon>Fungi</taxon>
        <taxon>Dikarya</taxon>
        <taxon>Ascomycota</taxon>
        <taxon>Pezizomycotina</taxon>
        <taxon>Sordariomycetes</taxon>
        <taxon>Hypocreomycetidae</taxon>
        <taxon>Glomerellales</taxon>
        <taxon>Glomerellaceae</taxon>
        <taxon>Colletotrichum</taxon>
        <taxon>Colletotrichum acutatum species complex</taxon>
    </lineage>
</organism>
<dbReference type="InterPro" id="IPR029058">
    <property type="entry name" value="AB_hydrolase_fold"/>
</dbReference>
<evidence type="ECO:0000313" key="5">
    <source>
        <dbReference type="Proteomes" id="UP001239795"/>
    </source>
</evidence>
<dbReference type="Pfam" id="PF02129">
    <property type="entry name" value="Peptidase_S15"/>
    <property type="match status" value="1"/>
</dbReference>
<name>A0AAI9U0N3_9PEZI</name>
<dbReference type="Gene3D" id="1.10.3020.20">
    <property type="match status" value="1"/>
</dbReference>
<reference evidence="4 5" key="1">
    <citation type="submission" date="2016-10" db="EMBL/GenBank/DDBJ databases">
        <title>The genome sequence of Colletotrichum fioriniae PJ7.</title>
        <authorList>
            <person name="Baroncelli R."/>
        </authorList>
    </citation>
    <scope>NUCLEOTIDE SEQUENCE [LARGE SCALE GENOMIC DNA]</scope>
    <source>
        <strain evidence="4">Col 31</strain>
    </source>
</reference>
<gene>
    <name evidence="4" type="ORF">CMEL01_08713</name>
</gene>
<dbReference type="InterPro" id="IPR005674">
    <property type="entry name" value="CocE/Ser_esterase"/>
</dbReference>
<dbReference type="InterPro" id="IPR000383">
    <property type="entry name" value="Xaa-Pro-like_dom"/>
</dbReference>
<feature type="domain" description="Xaa-Pro dipeptidyl-peptidase C-terminal" evidence="3">
    <location>
        <begin position="341"/>
        <end position="595"/>
    </location>
</feature>
<dbReference type="PANTHER" id="PTHR43056">
    <property type="entry name" value="PEPTIDASE S9 PROLYL OLIGOPEPTIDASE"/>
    <property type="match status" value="1"/>
</dbReference>
<dbReference type="InterPro" id="IPR008979">
    <property type="entry name" value="Galactose-bd-like_sf"/>
</dbReference>
<keyword evidence="1" id="KW-0378">Hydrolase</keyword>
<evidence type="ECO:0000256" key="2">
    <source>
        <dbReference type="SAM" id="MobiDB-lite"/>
    </source>
</evidence>
<comment type="caution">
    <text evidence="4">The sequence shown here is derived from an EMBL/GenBank/DDBJ whole genome shotgun (WGS) entry which is preliminary data.</text>
</comment>
<dbReference type="InterPro" id="IPR050585">
    <property type="entry name" value="Xaa-Pro_dipeptidyl-ppase/CocE"/>
</dbReference>
<evidence type="ECO:0000313" key="4">
    <source>
        <dbReference type="EMBL" id="KAK1449398.1"/>
    </source>
</evidence>
<evidence type="ECO:0000259" key="3">
    <source>
        <dbReference type="SMART" id="SM00939"/>
    </source>
</evidence>
<dbReference type="SUPFAM" id="SSF49785">
    <property type="entry name" value="Galactose-binding domain-like"/>
    <property type="match status" value="1"/>
</dbReference>
<dbReference type="PANTHER" id="PTHR43056:SF10">
    <property type="entry name" value="COCE_NOND FAMILY, PUTATIVE (AFU_ORTHOLOGUE AFUA_7G00600)-RELATED"/>
    <property type="match status" value="1"/>
</dbReference>
<dbReference type="Proteomes" id="UP001239795">
    <property type="component" value="Unassembled WGS sequence"/>
</dbReference>
<proteinExistence type="predicted"/>
<dbReference type="Gene3D" id="2.60.120.260">
    <property type="entry name" value="Galactose-binding domain-like"/>
    <property type="match status" value="1"/>
</dbReference>
<dbReference type="SMART" id="SM00939">
    <property type="entry name" value="PepX_C"/>
    <property type="match status" value="1"/>
</dbReference>
<sequence length="600" mass="67399">MAPLIVNNIEVIQTPTIPPAWPTPKEPSRVELSSGSQKTPEHRPLPCDIILERDQPLTLRDGTRIRVDIFRPKTDEKVPAILMWSPYGKTDTGTLNLHAVPLRCGVPLSKLSGYESFEGWDLPNMRPYYQTWKTDLPPRLDPAEWVPKGYAIINADARGCGDSEGDMRSWGTPEGQDGHDAIEDIAKLPWCTGKVAMAGNSWLALCQWYIAAERPPHLACIAPLEGASDHMRESLCRGGIPSIGFGSMINNVVRGRGQQENSVEMLLKHGQGLRAYWDDKRARMDRIEVPAYILGSYSTMLHTIGSFRGFEEIPHQNKWMVTHATQEWFDLYSQERTDDLQKFFDRYMKGIDNGWEKTSPVRLAVLGYNKPPVIDLPFDSLPWLLPSATNTELQRLYLGADKTLQHSKNTDTATLGYEGTETMVFTHTFPKSTQLLGPTKLVVHVSCPSATDFDVYAQIRKRDASGKDLEHINIPLEALPVSDPKEIPSINPLKYLGPNGKLRASKRKVAPELSPNYWQTLAHDEDIEVKAGEIVKMEVWIWPTAIQFDAGEQLALKITGSDSLVLPEFEFLAEKPKNAAGQVVHFGGEYENYLEGHWHD</sequence>
<protein>
    <recommendedName>
        <fullName evidence="3">Xaa-Pro dipeptidyl-peptidase C-terminal domain-containing protein</fullName>
    </recommendedName>
</protein>
<feature type="region of interest" description="Disordered" evidence="2">
    <location>
        <begin position="17"/>
        <end position="44"/>
    </location>
</feature>
<dbReference type="AlphaFoldDB" id="A0AAI9U0N3"/>
<keyword evidence="5" id="KW-1185">Reference proteome</keyword>
<dbReference type="InterPro" id="IPR013736">
    <property type="entry name" value="Xaa-Pro_dipept_C"/>
</dbReference>
<dbReference type="NCBIfam" id="TIGR00976">
    <property type="entry name" value="CocE_NonD"/>
    <property type="match status" value="1"/>
</dbReference>
<accession>A0AAI9U0N3</accession>
<dbReference type="SUPFAM" id="SSF53474">
    <property type="entry name" value="alpha/beta-Hydrolases"/>
    <property type="match status" value="1"/>
</dbReference>
<dbReference type="EMBL" id="MLGG01000068">
    <property type="protein sequence ID" value="KAK1449398.1"/>
    <property type="molecule type" value="Genomic_DNA"/>
</dbReference>
<evidence type="ECO:0000256" key="1">
    <source>
        <dbReference type="ARBA" id="ARBA00022801"/>
    </source>
</evidence>
<dbReference type="GO" id="GO:0008239">
    <property type="term" value="F:dipeptidyl-peptidase activity"/>
    <property type="evidence" value="ECO:0007669"/>
    <property type="project" value="InterPro"/>
</dbReference>
<dbReference type="Gene3D" id="3.40.50.1820">
    <property type="entry name" value="alpha/beta hydrolase"/>
    <property type="match status" value="1"/>
</dbReference>